<sequence>MRNFFSILFIFLTFNIYCQNLNIIADSLRIKYKIPEIAFAIVSVDSIIEMQTLGFHKIESKNKEDEAKSNDYFHLGSNTKAITGFICAYFVEQNKINWKTKFFDLFPKWKKKSNEAFYKITLEDLLSHRARIQPFTSGNEYEKLPKFIGTKSEKRKQFCEFLLKNEPVKQNNKTFNYSNAGYSLATLMIEKVSGKSWEELVNIVIKEKLKLNYKFGWPNRFELNQPWGHWIENDTLKSLSPNTKYDLSLAEPAGDLSMQLNDYAKFVQLNLSGLNGKDNFLKTKTYEYLHYGKNEYSIGWGNIKDEKREISEHAGSDGTFFCYTQIDKKRKKAYIVQTNCATEDGQKGLFELLKIMKKKYGS</sequence>
<dbReference type="EMBL" id="FRCL01000020">
    <property type="protein sequence ID" value="SHN18701.1"/>
    <property type="molecule type" value="Genomic_DNA"/>
</dbReference>
<evidence type="ECO:0000313" key="4">
    <source>
        <dbReference type="EMBL" id="SHN18701.1"/>
    </source>
</evidence>
<evidence type="ECO:0000256" key="1">
    <source>
        <dbReference type="ARBA" id="ARBA00004370"/>
    </source>
</evidence>
<dbReference type="GO" id="GO:0016020">
    <property type="term" value="C:membrane"/>
    <property type="evidence" value="ECO:0007669"/>
    <property type="project" value="UniProtKB-SubCell"/>
</dbReference>
<accession>A0A1M7PMZ0</accession>
<dbReference type="InterPro" id="IPR012338">
    <property type="entry name" value="Beta-lactam/transpept-like"/>
</dbReference>
<dbReference type="PANTHER" id="PTHR46825">
    <property type="entry name" value="D-ALANYL-D-ALANINE-CARBOXYPEPTIDASE/ENDOPEPTIDASE AMPH"/>
    <property type="match status" value="1"/>
</dbReference>
<feature type="domain" description="Beta-lactamase-related" evidence="3">
    <location>
        <begin position="30"/>
        <end position="342"/>
    </location>
</feature>
<dbReference type="STRING" id="178356.SAMN05216269_12013"/>
<dbReference type="InterPro" id="IPR050491">
    <property type="entry name" value="AmpC-like"/>
</dbReference>
<dbReference type="OrthoDB" id="1522765at2"/>
<evidence type="ECO:0000259" key="3">
    <source>
        <dbReference type="Pfam" id="PF00144"/>
    </source>
</evidence>
<dbReference type="PANTHER" id="PTHR46825:SF11">
    <property type="entry name" value="PENICILLIN-BINDING PROTEIN 4"/>
    <property type="match status" value="1"/>
</dbReference>
<dbReference type="Proteomes" id="UP000184092">
    <property type="component" value="Unassembled WGS sequence"/>
</dbReference>
<name>A0A1M7PMZ0_9FLAO</name>
<keyword evidence="2" id="KW-0472">Membrane</keyword>
<gene>
    <name evidence="4" type="ORF">SAMN05216269_12013</name>
</gene>
<evidence type="ECO:0000256" key="2">
    <source>
        <dbReference type="ARBA" id="ARBA00023136"/>
    </source>
</evidence>
<keyword evidence="5" id="KW-1185">Reference proteome</keyword>
<organism evidence="4 5">
    <name type="scientific">Flavobacterium xinjiangense</name>
    <dbReference type="NCBI Taxonomy" id="178356"/>
    <lineage>
        <taxon>Bacteria</taxon>
        <taxon>Pseudomonadati</taxon>
        <taxon>Bacteroidota</taxon>
        <taxon>Flavobacteriia</taxon>
        <taxon>Flavobacteriales</taxon>
        <taxon>Flavobacteriaceae</taxon>
        <taxon>Flavobacterium</taxon>
    </lineage>
</organism>
<dbReference type="Gene3D" id="3.40.710.10">
    <property type="entry name" value="DD-peptidase/beta-lactamase superfamily"/>
    <property type="match status" value="1"/>
</dbReference>
<dbReference type="AlphaFoldDB" id="A0A1M7PMZ0"/>
<dbReference type="SUPFAM" id="SSF56601">
    <property type="entry name" value="beta-lactamase/transpeptidase-like"/>
    <property type="match status" value="1"/>
</dbReference>
<evidence type="ECO:0000313" key="5">
    <source>
        <dbReference type="Proteomes" id="UP000184092"/>
    </source>
</evidence>
<comment type="subcellular location">
    <subcellularLocation>
        <location evidence="1">Membrane</location>
    </subcellularLocation>
</comment>
<dbReference type="InterPro" id="IPR001466">
    <property type="entry name" value="Beta-lactam-related"/>
</dbReference>
<dbReference type="Pfam" id="PF00144">
    <property type="entry name" value="Beta-lactamase"/>
    <property type="match status" value="1"/>
</dbReference>
<protein>
    <submittedName>
        <fullName evidence="4">CubicO group peptidase, beta-lactamase class C family</fullName>
    </submittedName>
</protein>
<proteinExistence type="predicted"/>
<dbReference type="RefSeq" id="WP_073211450.1">
    <property type="nucleotide sequence ID" value="NZ_FRCL01000020.1"/>
</dbReference>
<reference evidence="5" key="1">
    <citation type="submission" date="2016-11" db="EMBL/GenBank/DDBJ databases">
        <authorList>
            <person name="Varghese N."/>
            <person name="Submissions S."/>
        </authorList>
    </citation>
    <scope>NUCLEOTIDE SEQUENCE [LARGE SCALE GENOMIC DNA]</scope>
    <source>
        <strain evidence="5">CGMCC 1.2749</strain>
    </source>
</reference>